<dbReference type="Pfam" id="PF05036">
    <property type="entry name" value="SPOR"/>
    <property type="match status" value="1"/>
</dbReference>
<dbReference type="GO" id="GO:0008360">
    <property type="term" value="P:regulation of cell shape"/>
    <property type="evidence" value="ECO:0007669"/>
    <property type="project" value="UniProtKB-KW"/>
</dbReference>
<dbReference type="GO" id="GO:0009002">
    <property type="term" value="F:serine-type D-Ala-D-Ala carboxypeptidase activity"/>
    <property type="evidence" value="ECO:0007669"/>
    <property type="project" value="InterPro"/>
</dbReference>
<name>A0A239A6X7_9BACT</name>
<dbReference type="Pfam" id="PF00768">
    <property type="entry name" value="Peptidase_S11"/>
    <property type="match status" value="1"/>
</dbReference>
<organism evidence="11 12">
    <name type="scientific">Humidesulfovibrio mexicanus</name>
    <dbReference type="NCBI Taxonomy" id="147047"/>
    <lineage>
        <taxon>Bacteria</taxon>
        <taxon>Pseudomonadati</taxon>
        <taxon>Thermodesulfobacteriota</taxon>
        <taxon>Desulfovibrionia</taxon>
        <taxon>Desulfovibrionales</taxon>
        <taxon>Desulfovibrionaceae</taxon>
        <taxon>Humidesulfovibrio</taxon>
    </lineage>
</organism>
<dbReference type="Gene3D" id="3.40.710.10">
    <property type="entry name" value="DD-peptidase/beta-lactamase superfamily"/>
    <property type="match status" value="1"/>
</dbReference>
<gene>
    <name evidence="11" type="ORF">SAMN04488503_1875</name>
</gene>
<evidence type="ECO:0000256" key="2">
    <source>
        <dbReference type="ARBA" id="ARBA00022729"/>
    </source>
</evidence>
<evidence type="ECO:0000256" key="1">
    <source>
        <dbReference type="ARBA" id="ARBA00007164"/>
    </source>
</evidence>
<evidence type="ECO:0000256" key="5">
    <source>
        <dbReference type="ARBA" id="ARBA00022984"/>
    </source>
</evidence>
<dbReference type="InterPro" id="IPR007730">
    <property type="entry name" value="SPOR-like_dom"/>
</dbReference>
<evidence type="ECO:0000256" key="8">
    <source>
        <dbReference type="PIRSR" id="PIRSR618044-2"/>
    </source>
</evidence>
<evidence type="ECO:0000256" key="7">
    <source>
        <dbReference type="PIRSR" id="PIRSR618044-1"/>
    </source>
</evidence>
<comment type="similarity">
    <text evidence="1 9">Belongs to the peptidase S11 family.</text>
</comment>
<keyword evidence="5" id="KW-0573">Peptidoglycan synthesis</keyword>
<dbReference type="EMBL" id="FZOC01000003">
    <property type="protein sequence ID" value="SNR91310.1"/>
    <property type="molecule type" value="Genomic_DNA"/>
</dbReference>
<dbReference type="SUPFAM" id="SSF110997">
    <property type="entry name" value="Sporulation related repeat"/>
    <property type="match status" value="1"/>
</dbReference>
<dbReference type="Gene3D" id="3.30.70.1070">
    <property type="entry name" value="Sporulation related repeat"/>
    <property type="match status" value="1"/>
</dbReference>
<evidence type="ECO:0000256" key="9">
    <source>
        <dbReference type="RuleBase" id="RU004016"/>
    </source>
</evidence>
<dbReference type="GO" id="GO:0006508">
    <property type="term" value="P:proteolysis"/>
    <property type="evidence" value="ECO:0007669"/>
    <property type="project" value="InterPro"/>
</dbReference>
<dbReference type="InterPro" id="IPR018044">
    <property type="entry name" value="Peptidase_S11"/>
</dbReference>
<evidence type="ECO:0000256" key="3">
    <source>
        <dbReference type="ARBA" id="ARBA00022801"/>
    </source>
</evidence>
<reference evidence="11 12" key="1">
    <citation type="submission" date="2017-06" db="EMBL/GenBank/DDBJ databases">
        <authorList>
            <person name="Kim H.J."/>
            <person name="Triplett B.A."/>
        </authorList>
    </citation>
    <scope>NUCLEOTIDE SEQUENCE [LARGE SCALE GENOMIC DNA]</scope>
    <source>
        <strain evidence="11 12">DSM 13116</strain>
    </source>
</reference>
<dbReference type="InterPro" id="IPR001967">
    <property type="entry name" value="Peptidase_S11_N"/>
</dbReference>
<protein>
    <submittedName>
        <fullName evidence="11">Penicillin-binding protein 6. Serine peptidase. MEROPS family S11</fullName>
    </submittedName>
</protein>
<keyword evidence="6" id="KW-0961">Cell wall biogenesis/degradation</keyword>
<dbReference type="AlphaFoldDB" id="A0A239A6X7"/>
<evidence type="ECO:0000313" key="12">
    <source>
        <dbReference type="Proteomes" id="UP000198324"/>
    </source>
</evidence>
<feature type="active site" evidence="7">
    <location>
        <position position="148"/>
    </location>
</feature>
<dbReference type="SUPFAM" id="SSF56601">
    <property type="entry name" value="beta-lactamase/transpeptidase-like"/>
    <property type="match status" value="1"/>
</dbReference>
<dbReference type="InterPro" id="IPR036680">
    <property type="entry name" value="SPOR-like_sf"/>
</dbReference>
<dbReference type="PROSITE" id="PS51724">
    <property type="entry name" value="SPOR"/>
    <property type="match status" value="1"/>
</dbReference>
<feature type="binding site" evidence="8">
    <location>
        <position position="252"/>
    </location>
    <ligand>
        <name>substrate</name>
    </ligand>
</feature>
<dbReference type="Proteomes" id="UP000198324">
    <property type="component" value="Unassembled WGS sequence"/>
</dbReference>
<accession>A0A239A6X7</accession>
<dbReference type="InterPro" id="IPR012338">
    <property type="entry name" value="Beta-lactam/transpept-like"/>
</dbReference>
<keyword evidence="3" id="KW-0378">Hydrolase</keyword>
<dbReference type="PANTHER" id="PTHR21581:SF6">
    <property type="entry name" value="TRAFFICKING PROTEIN PARTICLE COMPLEX SUBUNIT 12"/>
    <property type="match status" value="1"/>
</dbReference>
<evidence type="ECO:0000259" key="10">
    <source>
        <dbReference type="PROSITE" id="PS51724"/>
    </source>
</evidence>
<evidence type="ECO:0000256" key="4">
    <source>
        <dbReference type="ARBA" id="ARBA00022960"/>
    </source>
</evidence>
<feature type="domain" description="SPOR" evidence="10">
    <location>
        <begin position="384"/>
        <end position="458"/>
    </location>
</feature>
<dbReference type="GO" id="GO:0009252">
    <property type="term" value="P:peptidoglycan biosynthetic process"/>
    <property type="evidence" value="ECO:0007669"/>
    <property type="project" value="UniProtKB-KW"/>
</dbReference>
<dbReference type="PRINTS" id="PR00725">
    <property type="entry name" value="DADACBPTASE1"/>
</dbReference>
<feature type="active site" description="Proton acceptor" evidence="7">
    <location>
        <position position="91"/>
    </location>
</feature>
<proteinExistence type="inferred from homology"/>
<keyword evidence="2" id="KW-0732">Signal</keyword>
<feature type="active site" description="Acyl-ester intermediate" evidence="7">
    <location>
        <position position="88"/>
    </location>
</feature>
<dbReference type="GO" id="GO:0042834">
    <property type="term" value="F:peptidoglycan binding"/>
    <property type="evidence" value="ECO:0007669"/>
    <property type="project" value="InterPro"/>
</dbReference>
<dbReference type="PANTHER" id="PTHR21581">
    <property type="entry name" value="D-ALANYL-D-ALANINE CARBOXYPEPTIDASE"/>
    <property type="match status" value="1"/>
</dbReference>
<dbReference type="GO" id="GO:0071555">
    <property type="term" value="P:cell wall organization"/>
    <property type="evidence" value="ECO:0007669"/>
    <property type="project" value="UniProtKB-KW"/>
</dbReference>
<evidence type="ECO:0000256" key="6">
    <source>
        <dbReference type="ARBA" id="ARBA00023316"/>
    </source>
</evidence>
<sequence length="458" mass="49580">MPCGLSMGYGFAAATLSHRNLNPPMWSIMREKRRVFFLTALLIMLAAQPVHAAANSGTFGAKSVIAMDFASGKILYEENADQQIPPASLTKVLTLYLAFEAIQQHRLSLTDTVLVTPEATHAGGSRMNIRPGERVIVREIMKGIAVASGNDACVALAQHLSGTADYQPFVNAMNAKARELGMASTVFKNPNGMPAEGQVTTARDMLRLSAQYLRRFPQALTFHSMTTYVHNNHNHRNANRLLNTYEGVDGLKTGYVCASGYNNVVTAKRGDTRIVAVVLGARSAGARALASRRLLDIAFERQHQGQYLAVLDGPKGRVSAAPAAAPAPAVAQAPAQAADPDLHAARQLADLRASQVRPSADKEAALREAPAAADESPFKLLQRKNGRREYAIQVNSFQSRQKAQRRAQHLEKKGLPVKVVATRLGGSKWYRVLVGPYADIDAAKKTRDKLARGAVSEQ</sequence>
<evidence type="ECO:0000313" key="11">
    <source>
        <dbReference type="EMBL" id="SNR91310.1"/>
    </source>
</evidence>
<keyword evidence="12" id="KW-1185">Reference proteome</keyword>
<keyword evidence="4" id="KW-0133">Cell shape</keyword>